<dbReference type="PANTHER" id="PTHR10010:SF46">
    <property type="entry name" value="SODIUM-DEPENDENT PHOSPHATE TRANSPORT PROTEIN 2B"/>
    <property type="match status" value="1"/>
</dbReference>
<evidence type="ECO:0000256" key="4">
    <source>
        <dbReference type="ARBA" id="ARBA00022989"/>
    </source>
</evidence>
<reference evidence="7 8" key="1">
    <citation type="submission" date="2024-09" db="EMBL/GenBank/DDBJ databases">
        <authorList>
            <person name="Sun Q."/>
            <person name="Mori K."/>
        </authorList>
    </citation>
    <scope>NUCLEOTIDE SEQUENCE [LARGE SCALE GENOMIC DNA]</scope>
    <source>
        <strain evidence="7 8">CECT 9424</strain>
    </source>
</reference>
<dbReference type="NCBIfam" id="NF037997">
    <property type="entry name" value="Na_Pi_symport"/>
    <property type="match status" value="1"/>
</dbReference>
<dbReference type="RefSeq" id="WP_377065892.1">
    <property type="nucleotide sequence ID" value="NZ_JBHMEC010000001.1"/>
</dbReference>
<feature type="transmembrane region" description="Helical" evidence="6">
    <location>
        <begin position="173"/>
        <end position="190"/>
    </location>
</feature>
<dbReference type="EMBL" id="JBHMEC010000001">
    <property type="protein sequence ID" value="MFB9148202.1"/>
    <property type="molecule type" value="Genomic_DNA"/>
</dbReference>
<evidence type="ECO:0000313" key="8">
    <source>
        <dbReference type="Proteomes" id="UP001589670"/>
    </source>
</evidence>
<name>A0ABV5HUY1_9RHOB</name>
<evidence type="ECO:0000256" key="2">
    <source>
        <dbReference type="ARBA" id="ARBA00022475"/>
    </source>
</evidence>
<evidence type="ECO:0000256" key="6">
    <source>
        <dbReference type="SAM" id="Phobius"/>
    </source>
</evidence>
<dbReference type="Proteomes" id="UP001589670">
    <property type="component" value="Unassembled WGS sequence"/>
</dbReference>
<evidence type="ECO:0000256" key="1">
    <source>
        <dbReference type="ARBA" id="ARBA00004651"/>
    </source>
</evidence>
<proteinExistence type="predicted"/>
<feature type="transmembrane region" description="Helical" evidence="6">
    <location>
        <begin position="110"/>
        <end position="127"/>
    </location>
</feature>
<evidence type="ECO:0000256" key="5">
    <source>
        <dbReference type="ARBA" id="ARBA00023136"/>
    </source>
</evidence>
<gene>
    <name evidence="7" type="ORF">ACFFU4_00380</name>
</gene>
<feature type="transmembrane region" description="Helical" evidence="6">
    <location>
        <begin position="139"/>
        <end position="161"/>
    </location>
</feature>
<comment type="subcellular location">
    <subcellularLocation>
        <location evidence="1">Cell membrane</location>
        <topology evidence="1">Multi-pass membrane protein</topology>
    </subcellularLocation>
</comment>
<sequence>MLNDIVTGLGGVGLFLLGMEIMTDALRQVAGRGLRQALGRLTASPLRGAAAGAVATAVIQSSTAVSLITIGAVGAGILGFGASLGVLYGANIGTTMTGWIVMVLGLKLKLGTLALPLLFLAAMLILLGRDRVARAGRGLAGFCLLFIGLDMMQAATGGLGAWLSPEVLPGDGWGGRLLLVLIGAAIVALIQSSSTALALVLVLLGAGALGFAQAAALVIGFNMGTTATGLLASLGGGRAMRMTALANLLFNIGTAAMAFPLLDLVTPLLHGAWPGGDDQTALVLFHTGFNLVGAAVFLPLTEHFAALVARLVPERPVPLAKGLDRRLLADEGAALDAAQAVADRLRHKLFAALAQALGPEGDLRALSSVTVQGREAVAALGTFLSQVRIAPDRSHEAARHAALLHQIDHFQRLLERCEQRDRLAALRQETRLAREVAAVAAALRQDRVRPRLAGLIERRSRRYRRGVLLQEHAGLVAVTEVFERTDALRWLVRVTDHAARLSQHAREGR</sequence>
<dbReference type="PANTHER" id="PTHR10010">
    <property type="entry name" value="SOLUTE CARRIER FAMILY 34 SODIUM PHOSPHATE , MEMBER 2-RELATED"/>
    <property type="match status" value="1"/>
</dbReference>
<dbReference type="InterPro" id="IPR003841">
    <property type="entry name" value="Na/Pi_transpt"/>
</dbReference>
<evidence type="ECO:0000256" key="3">
    <source>
        <dbReference type="ARBA" id="ARBA00022692"/>
    </source>
</evidence>
<keyword evidence="3 6" id="KW-0812">Transmembrane</keyword>
<feature type="transmembrane region" description="Helical" evidence="6">
    <location>
        <begin position="197"/>
        <end position="224"/>
    </location>
</feature>
<protein>
    <submittedName>
        <fullName evidence="7">Na/Pi cotransporter family protein</fullName>
    </submittedName>
</protein>
<keyword evidence="5 6" id="KW-0472">Membrane</keyword>
<keyword evidence="2" id="KW-1003">Cell membrane</keyword>
<dbReference type="Pfam" id="PF02690">
    <property type="entry name" value="Na_Pi_cotrans"/>
    <property type="match status" value="2"/>
</dbReference>
<comment type="caution">
    <text evidence="7">The sequence shown here is derived from an EMBL/GenBank/DDBJ whole genome shotgun (WGS) entry which is preliminary data.</text>
</comment>
<feature type="transmembrane region" description="Helical" evidence="6">
    <location>
        <begin position="67"/>
        <end position="90"/>
    </location>
</feature>
<evidence type="ECO:0000313" key="7">
    <source>
        <dbReference type="EMBL" id="MFB9148202.1"/>
    </source>
</evidence>
<keyword evidence="4 6" id="KW-1133">Transmembrane helix</keyword>
<keyword evidence="8" id="KW-1185">Reference proteome</keyword>
<feature type="transmembrane region" description="Helical" evidence="6">
    <location>
        <begin position="244"/>
        <end position="269"/>
    </location>
</feature>
<accession>A0ABV5HUY1</accession>
<organism evidence="7 8">
    <name type="scientific">Roseovarius ramblicola</name>
    <dbReference type="NCBI Taxonomy" id="2022336"/>
    <lineage>
        <taxon>Bacteria</taxon>
        <taxon>Pseudomonadati</taxon>
        <taxon>Pseudomonadota</taxon>
        <taxon>Alphaproteobacteria</taxon>
        <taxon>Rhodobacterales</taxon>
        <taxon>Roseobacteraceae</taxon>
        <taxon>Roseovarius</taxon>
    </lineage>
</organism>
<feature type="transmembrane region" description="Helical" evidence="6">
    <location>
        <begin position="6"/>
        <end position="26"/>
    </location>
</feature>
<feature type="transmembrane region" description="Helical" evidence="6">
    <location>
        <begin position="281"/>
        <end position="300"/>
    </location>
</feature>